<dbReference type="Proteomes" id="UP000635606">
    <property type="component" value="Unassembled WGS sequence"/>
</dbReference>
<comment type="caution">
    <text evidence="2">The sequence shown here is derived from an EMBL/GenBank/DDBJ whole genome shotgun (WGS) entry which is preliminary data.</text>
</comment>
<evidence type="ECO:0000313" key="3">
    <source>
        <dbReference type="Proteomes" id="UP000635606"/>
    </source>
</evidence>
<keyword evidence="3" id="KW-1185">Reference proteome</keyword>
<dbReference type="InterPro" id="IPR054209">
    <property type="entry name" value="DUF6916"/>
</dbReference>
<accession>A0A8J4A7G6</accession>
<protein>
    <recommendedName>
        <fullName evidence="1">DUF6916 domain-containing protein</fullName>
    </recommendedName>
</protein>
<dbReference type="PROSITE" id="PS51318">
    <property type="entry name" value="TAT"/>
    <property type="match status" value="1"/>
</dbReference>
<reference evidence="2" key="1">
    <citation type="submission" date="2021-01" db="EMBL/GenBank/DDBJ databases">
        <title>Whole genome shotgun sequence of Virgisporangium ochraceum NBRC 16418.</title>
        <authorList>
            <person name="Komaki H."/>
            <person name="Tamura T."/>
        </authorList>
    </citation>
    <scope>NUCLEOTIDE SEQUENCE</scope>
    <source>
        <strain evidence="2">NBRC 16418</strain>
    </source>
</reference>
<proteinExistence type="predicted"/>
<evidence type="ECO:0000259" key="1">
    <source>
        <dbReference type="Pfam" id="PF21880"/>
    </source>
</evidence>
<organism evidence="2 3">
    <name type="scientific">Virgisporangium ochraceum</name>
    <dbReference type="NCBI Taxonomy" id="65505"/>
    <lineage>
        <taxon>Bacteria</taxon>
        <taxon>Bacillati</taxon>
        <taxon>Actinomycetota</taxon>
        <taxon>Actinomycetes</taxon>
        <taxon>Micromonosporales</taxon>
        <taxon>Micromonosporaceae</taxon>
        <taxon>Virgisporangium</taxon>
    </lineage>
</organism>
<dbReference type="RefSeq" id="WP_203934557.1">
    <property type="nucleotide sequence ID" value="NZ_BOPH01000143.1"/>
</dbReference>
<name>A0A8J4A7G6_9ACTN</name>
<feature type="domain" description="DUF6916" evidence="1">
    <location>
        <begin position="38"/>
        <end position="114"/>
    </location>
</feature>
<sequence length="121" mass="12149">MVSRRQTLATGAGLGAGVALGAVLGVAGPAGAAVNPLRRSAFAPLVGAALTLSGSAGRYEVTLVAAPGSDDVFSLRFATSDRVPEGIYRVGHPDLAPVDLFLTPTGPAPDRVEAVVNRSRA</sequence>
<dbReference type="InterPro" id="IPR006311">
    <property type="entry name" value="TAT_signal"/>
</dbReference>
<dbReference type="EMBL" id="BOPH01000143">
    <property type="protein sequence ID" value="GIJ74765.1"/>
    <property type="molecule type" value="Genomic_DNA"/>
</dbReference>
<evidence type="ECO:0000313" key="2">
    <source>
        <dbReference type="EMBL" id="GIJ74765.1"/>
    </source>
</evidence>
<dbReference type="AlphaFoldDB" id="A0A8J4A7G6"/>
<dbReference type="Pfam" id="PF21880">
    <property type="entry name" value="DUF6916"/>
    <property type="match status" value="1"/>
</dbReference>
<gene>
    <name evidence="2" type="ORF">Voc01_096820</name>
</gene>